<feature type="compositionally biased region" description="Basic and acidic residues" evidence="1">
    <location>
        <begin position="1285"/>
        <end position="1303"/>
    </location>
</feature>
<feature type="region of interest" description="Disordered" evidence="1">
    <location>
        <begin position="1080"/>
        <end position="1144"/>
    </location>
</feature>
<feature type="region of interest" description="Disordered" evidence="1">
    <location>
        <begin position="1"/>
        <end position="137"/>
    </location>
</feature>
<feature type="region of interest" description="Disordered" evidence="1">
    <location>
        <begin position="822"/>
        <end position="875"/>
    </location>
</feature>
<feature type="compositionally biased region" description="Polar residues" evidence="1">
    <location>
        <begin position="15"/>
        <end position="42"/>
    </location>
</feature>
<feature type="compositionally biased region" description="Basic and acidic residues" evidence="1">
    <location>
        <begin position="851"/>
        <end position="863"/>
    </location>
</feature>
<feature type="region of interest" description="Disordered" evidence="1">
    <location>
        <begin position="343"/>
        <end position="373"/>
    </location>
</feature>
<accession>A0A182RGK4</accession>
<feature type="region of interest" description="Disordered" evidence="1">
    <location>
        <begin position="716"/>
        <end position="806"/>
    </location>
</feature>
<sequence length="1324" mass="143318">MAKGAKRKTKWVSLSLANANTKTSNAAGSDSEQTPHTQQQNYGDGHRNKMYNGVSFASKASKDLTAGPEAVEEQGGNERTQDRSGNRTDTSTGSDCATGQERRTVSSYHRRRPPPYNARTGWSGGGSTGGSSNGRNNYHRNGYYGNGGGYYGGGKRSHFDSYTRRQQTATSTNRTTSGDGAETGGGATINDDEYTRITTPRQDVLFKKGYLSRPKPSVATPSTSNTGSSSIAGTTSEGSDGGNGGSNSISTTESITSEYGGSYAADGSNQLFDYSIPCIPCGYFTEKGVLVMNGFAVDNNGFSYFNGGQTYIYPPNYNGCPQSPLATTNTGNQTTDSMLYANDDTNDEANTNESTELDRSTPNHATPVIDSESTPGYGDMSVVSCSEAYNESGISGGDGQFFTNDSLQPVPLCEVVPEQTIANGALLTGEESGDTSTVCDATNETASNCVQEVPDFSENGYFQYTNGYDFAQFYNSLCYPNLLMEQYRMCDDAGLPLYCGSEYAMTNEEVYGHQPSFKKRKKRFRTFEEMPTANGNSYDVGNVPSAIAVESNTTGSDAIDCVPENHVPSSDVSHQSYQLNAEVQEFLPSVVPHSNAVQPGVVCASADKMNNGTKSTTRTVAKTRHPVAPKLPNSSSPTKVAAGSGACHAADDISPVSANGKSPPNKANRKKDLIESTLAFAAQNIDLTRPKTIASQTSSNDSELFWTTIDRNGRKKRVATIPEQETVTANEAEKESSAEKHTKEKLAVGETTQSETPNTEAKDDGTSTVESPTLFVASVASDVSSKKELTKSKKKTQKHKRQQLRKSMGSFNKQLEGFQLIEPEFTSSATGHRRGRSNDKTGRVDTTVPKHQQEDTQVKDTVKKQSSSVAVAQQNKTTDGHYRVIEKQSEIVEVKLNCDNSSNGTSFEVSPSEDDAQCEVEEMVAQKTMPLLALASALGEKTNVNETETEKHHQQLMSADVEEAQDKEQEAEFAKQAVVENEDAKNDVKQIVQIGELRKEVDQEIVQSTQESIELVASSISHCLDEVKLSDEVDVHVLSPPIEQQQIMNVQLSVDTNVFTSAAKQLTIRSVSPTLPALEEDEAEDHADGIANDTIVSEGDDTRTKRDSMSGAGYTESIDSGLQSPAPCGGVASPETSSMVSSIESQPAIDLPDVASSQSALSQIVGTWLMRKLEVHEPEEVFVLPSNPLLIQRLERFHQLQRRERRERLRGPLASESEGEDQEYDLDDDDDTDSDYMSDGQGRIDRTQSDDANSSNPGSPLNFPQQEVGVVQKNTLADPQTESLADAKQHDESERHATHHSDNGKNMSDASMPRAPDSKRCLIM</sequence>
<feature type="region of interest" description="Disordered" evidence="1">
    <location>
        <begin position="626"/>
        <end position="668"/>
    </location>
</feature>
<dbReference type="VEuPathDB" id="VectorBase:AFUN005363"/>
<reference evidence="2" key="1">
    <citation type="submission" date="2020-05" db="UniProtKB">
        <authorList>
            <consortium name="EnsemblMetazoa"/>
        </authorList>
    </citation>
    <scope>IDENTIFICATION</scope>
    <source>
        <strain evidence="2">FUMOZ</strain>
    </source>
</reference>
<dbReference type="VEuPathDB" id="VectorBase:AFUN2_004388"/>
<feature type="compositionally biased region" description="Acidic residues" evidence="1">
    <location>
        <begin position="1217"/>
        <end position="1236"/>
    </location>
</feature>
<feature type="compositionally biased region" description="Polar residues" evidence="1">
    <location>
        <begin position="1250"/>
        <end position="1265"/>
    </location>
</feature>
<feature type="compositionally biased region" description="Polar residues" evidence="1">
    <location>
        <begin position="1272"/>
        <end position="1283"/>
    </location>
</feature>
<feature type="compositionally biased region" description="Polar residues" evidence="1">
    <location>
        <begin position="750"/>
        <end position="759"/>
    </location>
</feature>
<protein>
    <submittedName>
        <fullName evidence="2">Uncharacterized protein</fullName>
    </submittedName>
</protein>
<feature type="compositionally biased region" description="Basic and acidic residues" evidence="1">
    <location>
        <begin position="731"/>
        <end position="747"/>
    </location>
</feature>
<feature type="compositionally biased region" description="Basic residues" evidence="1">
    <location>
        <begin position="792"/>
        <end position="804"/>
    </location>
</feature>
<feature type="compositionally biased region" description="Polar residues" evidence="1">
    <location>
        <begin position="87"/>
        <end position="97"/>
    </location>
</feature>
<feature type="compositionally biased region" description="Polar residues" evidence="1">
    <location>
        <begin position="1134"/>
        <end position="1144"/>
    </location>
</feature>
<feature type="region of interest" description="Disordered" evidence="1">
    <location>
        <begin position="156"/>
        <end position="253"/>
    </location>
</feature>
<name>A0A182RGK4_ANOFN</name>
<feature type="compositionally biased region" description="Gly residues" evidence="1">
    <location>
        <begin position="122"/>
        <end position="132"/>
    </location>
</feature>
<feature type="compositionally biased region" description="Polar residues" evidence="1">
    <location>
        <begin position="864"/>
        <end position="875"/>
    </location>
</feature>
<evidence type="ECO:0000256" key="1">
    <source>
        <dbReference type="SAM" id="MobiDB-lite"/>
    </source>
</evidence>
<evidence type="ECO:0000313" key="2">
    <source>
        <dbReference type="EnsemblMetazoa" id="AFUN005363-PA"/>
    </source>
</evidence>
<proteinExistence type="predicted"/>
<dbReference type="EnsemblMetazoa" id="AFUN005363-RA">
    <property type="protein sequence ID" value="AFUN005363-PA"/>
    <property type="gene ID" value="AFUN005363"/>
</dbReference>
<feature type="compositionally biased region" description="Basic residues" evidence="1">
    <location>
        <begin position="1"/>
        <end position="10"/>
    </location>
</feature>
<feature type="region of interest" description="Disordered" evidence="1">
    <location>
        <begin position="1204"/>
        <end position="1324"/>
    </location>
</feature>
<organism evidence="2">
    <name type="scientific">Anopheles funestus</name>
    <name type="common">African malaria mosquito</name>
    <dbReference type="NCBI Taxonomy" id="62324"/>
    <lineage>
        <taxon>Eukaryota</taxon>
        <taxon>Metazoa</taxon>
        <taxon>Ecdysozoa</taxon>
        <taxon>Arthropoda</taxon>
        <taxon>Hexapoda</taxon>
        <taxon>Insecta</taxon>
        <taxon>Pterygota</taxon>
        <taxon>Neoptera</taxon>
        <taxon>Endopterygota</taxon>
        <taxon>Diptera</taxon>
        <taxon>Nematocera</taxon>
        <taxon>Culicoidea</taxon>
        <taxon>Culicidae</taxon>
        <taxon>Anophelinae</taxon>
        <taxon>Anopheles</taxon>
    </lineage>
</organism>
<feature type="compositionally biased region" description="Polar residues" evidence="1">
    <location>
        <begin position="164"/>
        <end position="178"/>
    </location>
</feature>
<feature type="compositionally biased region" description="Polar residues" evidence="1">
    <location>
        <begin position="219"/>
        <end position="232"/>
    </location>
</feature>